<organism evidence="1">
    <name type="scientific">Flexilinea flocculi</name>
    <dbReference type="NCBI Taxonomy" id="1678840"/>
    <lineage>
        <taxon>Bacteria</taxon>
        <taxon>Bacillati</taxon>
        <taxon>Chloroflexota</taxon>
        <taxon>Anaerolineae</taxon>
        <taxon>Anaerolineales</taxon>
        <taxon>Anaerolineaceae</taxon>
        <taxon>Flexilinea</taxon>
    </lineage>
</organism>
<reference evidence="1" key="1">
    <citation type="journal article" date="2015" name="Genome Announc.">
        <title>Draft Genome Sequence of Anaerolineae Strain TC1, a Novel Isolate from a Methanogenic Wastewater Treatment System.</title>
        <authorList>
            <person name="Matsuura N."/>
            <person name="Tourlousse D.M."/>
            <person name="Sun L."/>
            <person name="Toyonaga M."/>
            <person name="Kuroda K."/>
            <person name="Ohashi A."/>
            <person name="Cruz R."/>
            <person name="Yamaguchi T."/>
            <person name="Sekiguchi Y."/>
        </authorList>
    </citation>
    <scope>NUCLEOTIDE SEQUENCE [LARGE SCALE GENOMIC DNA]</scope>
    <source>
        <strain evidence="1">TC1</strain>
    </source>
</reference>
<evidence type="ECO:0000313" key="1">
    <source>
        <dbReference type="EMBL" id="GAP41329.1"/>
    </source>
</evidence>
<gene>
    <name evidence="1" type="ORF">ATC1_131314</name>
</gene>
<protein>
    <submittedName>
        <fullName evidence="1">Uncharacterized protein</fullName>
    </submittedName>
</protein>
<dbReference type="RefSeq" id="WP_062282304.1">
    <property type="nucleotide sequence ID" value="NZ_DF968181.1"/>
</dbReference>
<evidence type="ECO:0000313" key="2">
    <source>
        <dbReference type="Proteomes" id="UP000053370"/>
    </source>
</evidence>
<name>A0A0S7BUS6_9CHLR</name>
<dbReference type="Proteomes" id="UP000053370">
    <property type="component" value="Unassembled WGS sequence"/>
</dbReference>
<proteinExistence type="predicted"/>
<sequence length="567" mass="65351">MERSIPKESSESIDFYLRTIYSVLRSKSDTRISVFEEAHRGMDSVLHHDARSNVPDFNAFIYGLLRMPSCMLHVEKIILGQNIRMFIQQGYSDIESWTEVSAKARRRFCLYNGSDTLACFITSRSDIDDIVPVLTAFQIEWNKIHLLLTDISIEYLQKISPENSDKFKKISEIILSPVEDLKRLQNVWGQEMDDWMQEIKKHSSDLRIRLLDSSLVQYARSTNSWLKNILVECPDIQQKSIYFISSNTHCIANMLSGYALHKEQELVEFMNESDNGTFFNEWELIEKKKLSASRENLLYYMLKKYQQTNQGEYTIQEQKDYEKKSGIYRVPSIQTFDVEAQIIDLSKIDLQNIDPRIQTEHIEALKKSNAFLFNIDYPLGMTAFNILSKLSEEFENICGIYIMGKAASLNGVHGDVIIPSVVHDMHSENTYFFQNAFSGADIEPWLVYGSILDNQRAVSVFGTYLQNRQFMDALYRGGFTDIEMEGGPYLSAVYEMIRATRHPTDEIVAFYNMKFDLGILHYVSDTPMSKGKNLGAGALSYFGMDSTYAAAIAILRRIMSLEIQKYL</sequence>
<dbReference type="Pfam" id="PF21850">
    <property type="entry name" value="DUF6909"/>
    <property type="match status" value="1"/>
</dbReference>
<dbReference type="EMBL" id="DF968181">
    <property type="protein sequence ID" value="GAP41329.1"/>
    <property type="molecule type" value="Genomic_DNA"/>
</dbReference>
<dbReference type="InterPro" id="IPR054204">
    <property type="entry name" value="DUF6909"/>
</dbReference>
<dbReference type="OrthoDB" id="9776951at2"/>
<dbReference type="STRING" id="1678840.ATC1_131314"/>
<dbReference type="AlphaFoldDB" id="A0A0S7BUS6"/>
<accession>A0A0S7BUS6</accession>
<keyword evidence="2" id="KW-1185">Reference proteome</keyword>